<name>A0A9N9IGM6_9GLOM</name>
<evidence type="ECO:0000313" key="1">
    <source>
        <dbReference type="EMBL" id="CAG8736313.1"/>
    </source>
</evidence>
<reference evidence="1" key="1">
    <citation type="submission" date="2021-06" db="EMBL/GenBank/DDBJ databases">
        <authorList>
            <person name="Kallberg Y."/>
            <person name="Tangrot J."/>
            <person name="Rosling A."/>
        </authorList>
    </citation>
    <scope>NUCLEOTIDE SEQUENCE</scope>
    <source>
        <strain evidence="1">UK204</strain>
    </source>
</reference>
<protein>
    <submittedName>
        <fullName evidence="1">16263_t:CDS:1</fullName>
    </submittedName>
</protein>
<gene>
    <name evidence="1" type="ORF">FCALED_LOCUS15324</name>
</gene>
<organism evidence="1 2">
    <name type="scientific">Funneliformis caledonium</name>
    <dbReference type="NCBI Taxonomy" id="1117310"/>
    <lineage>
        <taxon>Eukaryota</taxon>
        <taxon>Fungi</taxon>
        <taxon>Fungi incertae sedis</taxon>
        <taxon>Mucoromycota</taxon>
        <taxon>Glomeromycotina</taxon>
        <taxon>Glomeromycetes</taxon>
        <taxon>Glomerales</taxon>
        <taxon>Glomeraceae</taxon>
        <taxon>Funneliformis</taxon>
    </lineage>
</organism>
<proteinExistence type="predicted"/>
<dbReference type="OrthoDB" id="2368450at2759"/>
<dbReference type="Proteomes" id="UP000789570">
    <property type="component" value="Unassembled WGS sequence"/>
</dbReference>
<sequence>MTNITEEVDRIENDFIELDENVNSIDPNDTNITELNNVKDITQKNNITQLTNNWHSPDGNQPCGHIMSIDGNTSNFIYHLTKHNIIHDTVEISQNIKNHKLQYKMVNNNPIKKDRLDKKY</sequence>
<dbReference type="EMBL" id="CAJVPQ010013568">
    <property type="protein sequence ID" value="CAG8736313.1"/>
    <property type="molecule type" value="Genomic_DNA"/>
</dbReference>
<comment type="caution">
    <text evidence="1">The sequence shown here is derived from an EMBL/GenBank/DDBJ whole genome shotgun (WGS) entry which is preliminary data.</text>
</comment>
<feature type="non-terminal residue" evidence="1">
    <location>
        <position position="120"/>
    </location>
</feature>
<dbReference type="AlphaFoldDB" id="A0A9N9IGM6"/>
<keyword evidence="2" id="KW-1185">Reference proteome</keyword>
<evidence type="ECO:0000313" key="2">
    <source>
        <dbReference type="Proteomes" id="UP000789570"/>
    </source>
</evidence>
<accession>A0A9N9IGM6</accession>